<reference evidence="23" key="1">
    <citation type="submission" date="2023-03" db="EMBL/GenBank/DDBJ databases">
        <authorList>
            <person name="Steffen K."/>
            <person name="Cardenas P."/>
        </authorList>
    </citation>
    <scope>NUCLEOTIDE SEQUENCE</scope>
</reference>
<dbReference type="InterPro" id="IPR058545">
    <property type="entry name" value="Beta-prop_EMC1_1st"/>
</dbReference>
<evidence type="ECO:0000256" key="16">
    <source>
        <dbReference type="ARBA" id="ARBA00023136"/>
    </source>
</evidence>
<evidence type="ECO:0000256" key="18">
    <source>
        <dbReference type="ARBA" id="ARBA00048752"/>
    </source>
</evidence>
<dbReference type="Pfam" id="PF25293">
    <property type="entry name" value="Beta-prop_EMC1_N"/>
    <property type="match status" value="1"/>
</dbReference>
<evidence type="ECO:0000313" key="23">
    <source>
        <dbReference type="EMBL" id="CAI8002897.1"/>
    </source>
</evidence>
<comment type="pathway">
    <text evidence="3">Protein modification; peptidyl-diphthamide biosynthesis.</text>
</comment>
<evidence type="ECO:0000256" key="12">
    <source>
        <dbReference type="ARBA" id="ARBA00022692"/>
    </source>
</evidence>
<comment type="subunit">
    <text evidence="6">Component of the ER membrane protein complex (EMC).</text>
</comment>
<keyword evidence="17" id="KW-0325">Glycoprotein</keyword>
<accession>A0AA35R5D9</accession>
<evidence type="ECO:0000313" key="24">
    <source>
        <dbReference type="Proteomes" id="UP001174909"/>
    </source>
</evidence>
<feature type="transmembrane region" description="Helical" evidence="19">
    <location>
        <begin position="1227"/>
        <end position="1246"/>
    </location>
</feature>
<evidence type="ECO:0000256" key="7">
    <source>
        <dbReference type="ARBA" id="ARBA00011927"/>
    </source>
</evidence>
<keyword evidence="14" id="KW-0256">Endoplasmic reticulum</keyword>
<dbReference type="PANTHER" id="PTHR21573:SF0">
    <property type="entry name" value="ER MEMBRANE PROTEIN COMPLEX SUBUNIT 1"/>
    <property type="match status" value="1"/>
</dbReference>
<dbReference type="Gene3D" id="3.40.1010.10">
    <property type="entry name" value="Cobalt-precorrin-4 Transmethylase, Domain 1"/>
    <property type="match status" value="1"/>
</dbReference>
<evidence type="ECO:0000256" key="17">
    <source>
        <dbReference type="ARBA" id="ARBA00023180"/>
    </source>
</evidence>
<dbReference type="EC" id="2.1.1.314" evidence="7"/>
<dbReference type="GO" id="GO:0017183">
    <property type="term" value="P:protein histidyl modification to diphthamide"/>
    <property type="evidence" value="ECO:0007669"/>
    <property type="project" value="InterPro"/>
</dbReference>
<name>A0AA35R5D9_GEOBA</name>
<dbReference type="GO" id="GO:0072546">
    <property type="term" value="C:EMC complex"/>
    <property type="evidence" value="ECO:0007669"/>
    <property type="project" value="InterPro"/>
</dbReference>
<keyword evidence="12 19" id="KW-0812">Transmembrane</keyword>
<dbReference type="InterPro" id="IPR014776">
    <property type="entry name" value="4pyrrole_Mease_sub2"/>
</dbReference>
<proteinExistence type="inferred from homology"/>
<evidence type="ECO:0000256" key="13">
    <source>
        <dbReference type="ARBA" id="ARBA00022729"/>
    </source>
</evidence>
<keyword evidence="9" id="KW-0489">Methyltransferase</keyword>
<dbReference type="PANTHER" id="PTHR21573">
    <property type="entry name" value="ER MEMBRANE PROTEIN COMPLEX SUBUNIT 1"/>
    <property type="match status" value="1"/>
</dbReference>
<dbReference type="Pfam" id="PF07774">
    <property type="entry name" value="EMC1_C"/>
    <property type="match status" value="1"/>
</dbReference>
<feature type="domain" description="ER membrane protein complex subunit 1 C-terminal" evidence="21">
    <location>
        <begin position="1050"/>
        <end position="1255"/>
    </location>
</feature>
<evidence type="ECO:0000259" key="20">
    <source>
        <dbReference type="Pfam" id="PF00590"/>
    </source>
</evidence>
<dbReference type="GO" id="GO:0141133">
    <property type="term" value="F:diphthine methyl ester synthase activity"/>
    <property type="evidence" value="ECO:0007669"/>
    <property type="project" value="UniProtKB-EC"/>
</dbReference>
<feature type="domain" description="EMC1 first beta-propeller" evidence="22">
    <location>
        <begin position="277"/>
        <end position="693"/>
    </location>
</feature>
<evidence type="ECO:0000256" key="10">
    <source>
        <dbReference type="ARBA" id="ARBA00022679"/>
    </source>
</evidence>
<keyword evidence="10" id="KW-0808">Transferase</keyword>
<feature type="transmembrane region" description="Helical" evidence="19">
    <location>
        <begin position="247"/>
        <end position="270"/>
    </location>
</feature>
<dbReference type="Pfam" id="PF00590">
    <property type="entry name" value="TP_methylase"/>
    <property type="match status" value="1"/>
</dbReference>
<dbReference type="AlphaFoldDB" id="A0AA35R5D9"/>
<dbReference type="EMBL" id="CASHTH010000498">
    <property type="protein sequence ID" value="CAI8002897.1"/>
    <property type="molecule type" value="Genomic_DNA"/>
</dbReference>
<comment type="similarity">
    <text evidence="4">Belongs to the diphthine synthase family.</text>
</comment>
<evidence type="ECO:0000259" key="22">
    <source>
        <dbReference type="Pfam" id="PF25293"/>
    </source>
</evidence>
<dbReference type="SUPFAM" id="SSF50998">
    <property type="entry name" value="Quinoprotein alcohol dehydrogenase-like"/>
    <property type="match status" value="1"/>
</dbReference>
<evidence type="ECO:0000259" key="21">
    <source>
        <dbReference type="Pfam" id="PF07774"/>
    </source>
</evidence>
<comment type="similarity">
    <text evidence="5">Belongs to the EMC1 family.</text>
</comment>
<dbReference type="FunFam" id="3.40.1010.10:FF:000004">
    <property type="entry name" value="Putative diphthine synthase"/>
    <property type="match status" value="1"/>
</dbReference>
<dbReference type="GO" id="GO:0034975">
    <property type="term" value="P:protein folding in endoplasmic reticulum"/>
    <property type="evidence" value="ECO:0007669"/>
    <property type="project" value="TreeGrafter"/>
</dbReference>
<evidence type="ECO:0000256" key="5">
    <source>
        <dbReference type="ARBA" id="ARBA00007904"/>
    </source>
</evidence>
<dbReference type="Gene3D" id="3.30.950.10">
    <property type="entry name" value="Methyltransferase, Cobalt-precorrin-4 Transmethylase, Domain 2"/>
    <property type="match status" value="1"/>
</dbReference>
<keyword evidence="11" id="KW-0949">S-adenosyl-L-methionine</keyword>
<comment type="subcellular location">
    <subcellularLocation>
        <location evidence="2">Endoplasmic reticulum membrane</location>
        <topology evidence="2">Single-pass type I membrane protein</topology>
    </subcellularLocation>
</comment>
<gene>
    <name evidence="23" type="ORF">GBAR_LOCUS3504</name>
</gene>
<dbReference type="InterPro" id="IPR035996">
    <property type="entry name" value="4pyrrol_Methylase_sf"/>
</dbReference>
<comment type="catalytic activity">
    <reaction evidence="18">
        <text>2-[(3S)-amino-3-carboxypropyl]-L-histidyl-[translation elongation factor 2] + 4 S-adenosyl-L-methionine = diphthine methyl ester-[translation elongation factor 2] + 4 S-adenosyl-L-homocysteine + 3 H(+)</text>
        <dbReference type="Rhea" id="RHEA:42652"/>
        <dbReference type="Rhea" id="RHEA-COMP:9749"/>
        <dbReference type="Rhea" id="RHEA-COMP:10173"/>
        <dbReference type="ChEBI" id="CHEBI:15378"/>
        <dbReference type="ChEBI" id="CHEBI:57856"/>
        <dbReference type="ChEBI" id="CHEBI:59789"/>
        <dbReference type="ChEBI" id="CHEBI:73995"/>
        <dbReference type="ChEBI" id="CHEBI:79005"/>
        <dbReference type="EC" id="2.1.1.314"/>
    </reaction>
</comment>
<evidence type="ECO:0000256" key="15">
    <source>
        <dbReference type="ARBA" id="ARBA00022989"/>
    </source>
</evidence>
<dbReference type="SUPFAM" id="SSF53790">
    <property type="entry name" value="Tetrapyrrole methylase"/>
    <property type="match status" value="1"/>
</dbReference>
<keyword evidence="15 19" id="KW-1133">Transmembrane helix</keyword>
<evidence type="ECO:0000256" key="2">
    <source>
        <dbReference type="ARBA" id="ARBA00004115"/>
    </source>
</evidence>
<evidence type="ECO:0000256" key="9">
    <source>
        <dbReference type="ARBA" id="ARBA00022603"/>
    </source>
</evidence>
<sequence length="1256" mass="138588">MLYLVGLGLGDARDITVRGLEIVKAASRVYLEAYTSILTVGRDELEAFYGRELILADREMVEQKSDALLDGAAEEDIAFLVVGDPLSATTHTDLILRAAKRSIPYQVVHNASILTAVGCCGLQLYNFGETVSIPFWSETWEPDSFLDKIEANLERGLHTLCLLDIKVKEQSIENMMRGRKVFEPPRYMTVGQASLQLMRALDNRAKDNRPLKYEGALDDPPVAHLHTKPLPQRGISYRKITHAALDFAHVFVFCLLFTLSVMTGFAFFWLCVAAVSALYEDHAGSVDWHRRFLGAVDYVSLDGATPQGCKRLLAVSRSGVVAARDAEKGEIAWRHVYENEESGVIDSVLRSKWGLVIVSGGGRLLRSWDVSSGSLRWESLTGLDGRGEEELASYSLTSDWKPGAVLTTVVGAQLVRLYPTISHSFSGVCFVPEILVVAMGTEVVGFKGRSGERLWRTRLDRDSRAADSLISLLHPSSDDSSLFILSASLETKQVSLAQLAAGTGVVEKEAELPAPWLVATGTSCVIVVGVAVCLDLVTQTLYHGSGDRFLRTDLQSLGVSRVRLLQLDEDGNQFWLHSDHTHWVLGLQDNRVAVVTETSDVLSYDRSVEGRGRMRVGVRWEEGSSVRLVMGEGEDELITDRVKLPERGRPVQGDVCLTASKKKPESFQLVLLMEDSSLVMLHSPGEVAWVREDGLGSAVAIEAVDLPPADQSGSIANFITSTMNEGNPLKLALMRLRLQFSLAKEFVKDLQNRGLPNLLLSEDDLVVRDQFNIRKLLVVATATGKLYGLDSNSGDIVWQRFIPNIAPLGDGSLALHLLRTTSHPPLPPLSVIIGISTDGTYCTGQLVLFAFNPITGDHVTLDGDHVTSGDNHMTCLGAVRQLIVLPHLDHTHSHVLLYITKDMKVHTFPASSEAVRHAGAVATSQQVFLFAGDVESGLITGYQLERNGDDTLGTRESWQIFYPPEFEIVEFFSTRPKIERVGSPGRVRADRSVQYKYLNPHLFVVVTSGHDDAAGDKPFFGVYLVDGVTGATIHHTTHRNAAGPVNLELSENWIVYHYYNTKLRRYELVVTELYDQPSNHSHSDWSSLSPPSLPLVTSQAYVFPSSIAAMATTQTKRGLTHKSLIVGLHSGHIVSLPKRIMDPRRQLIPTDDMREDGLPKYEPALIPRPVMFVNYNRTVSRLRRVTVATTGLESTCLVLASGLDLFFTRVTPSKQFDLLAEDFDYPLISAVVMALVVGTMGLSYFAKRKSLRALWK</sequence>
<dbReference type="InterPro" id="IPR026895">
    <property type="entry name" value="EMC1"/>
</dbReference>
<evidence type="ECO:0000256" key="6">
    <source>
        <dbReference type="ARBA" id="ARBA00011276"/>
    </source>
</evidence>
<evidence type="ECO:0000256" key="4">
    <source>
        <dbReference type="ARBA" id="ARBA00006729"/>
    </source>
</evidence>
<evidence type="ECO:0000256" key="14">
    <source>
        <dbReference type="ARBA" id="ARBA00022824"/>
    </source>
</evidence>
<organism evidence="23 24">
    <name type="scientific">Geodia barretti</name>
    <name type="common">Barrett's horny sponge</name>
    <dbReference type="NCBI Taxonomy" id="519541"/>
    <lineage>
        <taxon>Eukaryota</taxon>
        <taxon>Metazoa</taxon>
        <taxon>Porifera</taxon>
        <taxon>Demospongiae</taxon>
        <taxon>Heteroscleromorpha</taxon>
        <taxon>Tetractinellida</taxon>
        <taxon>Astrophorina</taxon>
        <taxon>Geodiidae</taxon>
        <taxon>Geodia</taxon>
    </lineage>
</organism>
<keyword evidence="13" id="KW-0732">Signal</keyword>
<keyword evidence="24" id="KW-1185">Reference proteome</keyword>
<dbReference type="Gene3D" id="2.130.10.10">
    <property type="entry name" value="YVTN repeat-like/Quinoprotein amine dehydrogenase"/>
    <property type="match status" value="1"/>
</dbReference>
<dbReference type="InterPro" id="IPR014777">
    <property type="entry name" value="4pyrrole_Mease_sub1"/>
</dbReference>
<dbReference type="InterPro" id="IPR004551">
    <property type="entry name" value="Dphthn_synthase"/>
</dbReference>
<keyword evidence="16 19" id="KW-0472">Membrane</keyword>
<feature type="domain" description="Tetrapyrrole methylase" evidence="20">
    <location>
        <begin position="1"/>
        <end position="177"/>
    </location>
</feature>
<dbReference type="Proteomes" id="UP001174909">
    <property type="component" value="Unassembled WGS sequence"/>
</dbReference>
<dbReference type="InterPro" id="IPR000878">
    <property type="entry name" value="4pyrrol_Mease"/>
</dbReference>
<dbReference type="NCBIfam" id="TIGR00522">
    <property type="entry name" value="dph5"/>
    <property type="match status" value="1"/>
</dbReference>
<dbReference type="CDD" id="cd11647">
    <property type="entry name" value="DHP5_DphB"/>
    <property type="match status" value="1"/>
</dbReference>
<dbReference type="GO" id="GO:0032259">
    <property type="term" value="P:methylation"/>
    <property type="evidence" value="ECO:0007669"/>
    <property type="project" value="UniProtKB-KW"/>
</dbReference>
<dbReference type="InterPro" id="IPR015943">
    <property type="entry name" value="WD40/YVTN_repeat-like_dom_sf"/>
</dbReference>
<dbReference type="InterPro" id="IPR011678">
    <property type="entry name" value="EMC1_C"/>
</dbReference>
<dbReference type="InterPro" id="IPR011047">
    <property type="entry name" value="Quinoprotein_ADH-like_sf"/>
</dbReference>
<comment type="function">
    <text evidence="1">S-adenosyl-L-methionine-dependent methyltransferase that catalyzes four methylations of the modified target histidine residue in translation elongation factor 2 (EF-2), to form an intermediate called diphthine methyl ester. The four successive methylation reactions represent the second step of diphthamide biosynthesis.</text>
</comment>
<evidence type="ECO:0000256" key="3">
    <source>
        <dbReference type="ARBA" id="ARBA00005156"/>
    </source>
</evidence>
<evidence type="ECO:0000256" key="1">
    <source>
        <dbReference type="ARBA" id="ARBA00004006"/>
    </source>
</evidence>
<protein>
    <recommendedName>
        <fullName evidence="8">ER membrane protein complex subunit 1</fullName>
        <ecNumber evidence="7">2.1.1.314</ecNumber>
    </recommendedName>
</protein>
<comment type="caution">
    <text evidence="23">The sequence shown here is derived from an EMBL/GenBank/DDBJ whole genome shotgun (WGS) entry which is preliminary data.</text>
</comment>
<evidence type="ECO:0000256" key="11">
    <source>
        <dbReference type="ARBA" id="ARBA00022691"/>
    </source>
</evidence>
<evidence type="ECO:0000256" key="8">
    <source>
        <dbReference type="ARBA" id="ARBA00020824"/>
    </source>
</evidence>
<evidence type="ECO:0000256" key="19">
    <source>
        <dbReference type="SAM" id="Phobius"/>
    </source>
</evidence>